<evidence type="ECO:0000313" key="2">
    <source>
        <dbReference type="Proteomes" id="UP001595444"/>
    </source>
</evidence>
<keyword evidence="2" id="KW-1185">Reference proteome</keyword>
<organism evidence="1 2">
    <name type="scientific">Kordiimonas pumila</name>
    <dbReference type="NCBI Taxonomy" id="2161677"/>
    <lineage>
        <taxon>Bacteria</taxon>
        <taxon>Pseudomonadati</taxon>
        <taxon>Pseudomonadota</taxon>
        <taxon>Alphaproteobacteria</taxon>
        <taxon>Kordiimonadales</taxon>
        <taxon>Kordiimonadaceae</taxon>
        <taxon>Kordiimonas</taxon>
    </lineage>
</organism>
<reference evidence="2" key="1">
    <citation type="journal article" date="2019" name="Int. J. Syst. Evol. Microbiol.">
        <title>The Global Catalogue of Microorganisms (GCM) 10K type strain sequencing project: providing services to taxonomists for standard genome sequencing and annotation.</title>
        <authorList>
            <consortium name="The Broad Institute Genomics Platform"/>
            <consortium name="The Broad Institute Genome Sequencing Center for Infectious Disease"/>
            <person name="Wu L."/>
            <person name="Ma J."/>
        </authorList>
    </citation>
    <scope>NUCLEOTIDE SEQUENCE [LARGE SCALE GENOMIC DNA]</scope>
    <source>
        <strain evidence="2">KCTC 62164</strain>
    </source>
</reference>
<comment type="caution">
    <text evidence="1">The sequence shown here is derived from an EMBL/GenBank/DDBJ whole genome shotgun (WGS) entry which is preliminary data.</text>
</comment>
<dbReference type="EMBL" id="JBHRSL010000004">
    <property type="protein sequence ID" value="MFC3051650.1"/>
    <property type="molecule type" value="Genomic_DNA"/>
</dbReference>
<sequence>MTVYAKDPASVVDYSFDWSGWLSGGESISTVSWSLDPAGGSAPTLGSEVGTGSTRGIYVSGGAAGHRYRLSGKIVTDAGRTAERSVTLHIMER</sequence>
<evidence type="ECO:0000313" key="1">
    <source>
        <dbReference type="EMBL" id="MFC3051650.1"/>
    </source>
</evidence>
<dbReference type="RefSeq" id="WP_194215123.1">
    <property type="nucleotide sequence ID" value="NZ_CP061205.1"/>
</dbReference>
<name>A0ABV7D3Z4_9PROT</name>
<gene>
    <name evidence="1" type="ORF">ACFOKA_07030</name>
</gene>
<dbReference type="Pfam" id="PF23148">
    <property type="entry name" value="Gp77"/>
    <property type="match status" value="1"/>
</dbReference>
<protein>
    <submittedName>
        <fullName evidence="1">Uncharacterized protein</fullName>
    </submittedName>
</protein>
<dbReference type="InterPro" id="IPR056928">
    <property type="entry name" value="Gp77-like"/>
</dbReference>
<dbReference type="Proteomes" id="UP001595444">
    <property type="component" value="Unassembled WGS sequence"/>
</dbReference>
<accession>A0ABV7D3Z4</accession>
<proteinExistence type="predicted"/>